<sequence length="385" mass="39971">MNIMPGVTPYGGIGIIGSGRVASALGLALADLSAAPQLGDVSVDIVEEYRPLSYAALCHGANHLVTLIAGSCEALAAAGVNDSASLLAPLARAALENSLAKGMAGLSGPLLRGDEESIAGHIAALRKGYPPPLPPYQAMGLATLDALQRFYGKKDPSPWQAMLEKRPMTTLLLAGATGLVGTKALALSLADKRVTKVVAPTRRPLAPHPKLINPIVEANSLPLAADWWAVDGGLCAIGTTRAKTPSAAAYRAIDFDYPLAIARRLREGGATRFALTSSMGANARSPFRYSRIKGELEDAVAGLGFPSLTIVRPGFIGGERNEHRPVEHGLGSFLRIANPFLPSIARISPARTIASILVDAAIGSTIGSHCVTAADIAHLAPIRNS</sequence>
<dbReference type="Gene3D" id="1.10.1040.20">
    <property type="entry name" value="ProC-like, C-terminal domain"/>
    <property type="match status" value="1"/>
</dbReference>
<dbReference type="InterPro" id="IPR036291">
    <property type="entry name" value="NAD(P)-bd_dom_sf"/>
</dbReference>
<proteinExistence type="predicted"/>
<dbReference type="PANTHER" id="PTHR14097:SF7">
    <property type="entry name" value="OXIDOREDUCTASE HTATIP2"/>
    <property type="match status" value="1"/>
</dbReference>
<name>A0ABV9EVV3_9SPHN</name>
<dbReference type="EMBL" id="JBHSFZ010000007">
    <property type="protein sequence ID" value="MFC4593706.1"/>
    <property type="molecule type" value="Genomic_DNA"/>
</dbReference>
<feature type="domain" description="DUF2520" evidence="1">
    <location>
        <begin position="35"/>
        <end position="142"/>
    </location>
</feature>
<dbReference type="InterPro" id="IPR037108">
    <property type="entry name" value="TM1727-like_C_sf"/>
</dbReference>
<organism evidence="2 3">
    <name type="scientific">Sphingobium tyrosinilyticum</name>
    <dbReference type="NCBI Taxonomy" id="2715436"/>
    <lineage>
        <taxon>Bacteria</taxon>
        <taxon>Pseudomonadati</taxon>
        <taxon>Pseudomonadota</taxon>
        <taxon>Alphaproteobacteria</taxon>
        <taxon>Sphingomonadales</taxon>
        <taxon>Sphingomonadaceae</taxon>
        <taxon>Sphingobium</taxon>
    </lineage>
</organism>
<evidence type="ECO:0000259" key="1">
    <source>
        <dbReference type="Pfam" id="PF10728"/>
    </source>
</evidence>
<gene>
    <name evidence="2" type="ORF">ACFO3E_05805</name>
</gene>
<keyword evidence="3" id="KW-1185">Reference proteome</keyword>
<dbReference type="SUPFAM" id="SSF48179">
    <property type="entry name" value="6-phosphogluconate dehydrogenase C-terminal domain-like"/>
    <property type="match status" value="1"/>
</dbReference>
<dbReference type="SUPFAM" id="SSF51735">
    <property type="entry name" value="NAD(P)-binding Rossmann-fold domains"/>
    <property type="match status" value="1"/>
</dbReference>
<dbReference type="Proteomes" id="UP001595957">
    <property type="component" value="Unassembled WGS sequence"/>
</dbReference>
<dbReference type="Gene3D" id="3.40.50.720">
    <property type="entry name" value="NAD(P)-binding Rossmann-like Domain"/>
    <property type="match status" value="1"/>
</dbReference>
<accession>A0ABV9EVV3</accession>
<evidence type="ECO:0000313" key="3">
    <source>
        <dbReference type="Proteomes" id="UP001595957"/>
    </source>
</evidence>
<dbReference type="InterPro" id="IPR008927">
    <property type="entry name" value="6-PGluconate_DH-like_C_sf"/>
</dbReference>
<comment type="caution">
    <text evidence="2">The sequence shown here is derived from an EMBL/GenBank/DDBJ whole genome shotgun (WGS) entry which is preliminary data.</text>
</comment>
<dbReference type="PANTHER" id="PTHR14097">
    <property type="entry name" value="OXIDOREDUCTASE HTATIP2"/>
    <property type="match status" value="1"/>
</dbReference>
<protein>
    <submittedName>
        <fullName evidence="2">DUF2520 domain-containing protein</fullName>
    </submittedName>
</protein>
<dbReference type="Pfam" id="PF10728">
    <property type="entry name" value="DUF2520"/>
    <property type="match status" value="1"/>
</dbReference>
<reference evidence="3" key="1">
    <citation type="journal article" date="2019" name="Int. J. Syst. Evol. Microbiol.">
        <title>The Global Catalogue of Microorganisms (GCM) 10K type strain sequencing project: providing services to taxonomists for standard genome sequencing and annotation.</title>
        <authorList>
            <consortium name="The Broad Institute Genomics Platform"/>
            <consortium name="The Broad Institute Genome Sequencing Center for Infectious Disease"/>
            <person name="Wu L."/>
            <person name="Ma J."/>
        </authorList>
    </citation>
    <scope>NUCLEOTIDE SEQUENCE [LARGE SCALE GENOMIC DNA]</scope>
    <source>
        <strain evidence="3">NBRC 103632</strain>
    </source>
</reference>
<evidence type="ECO:0000313" key="2">
    <source>
        <dbReference type="EMBL" id="MFC4593706.1"/>
    </source>
</evidence>
<dbReference type="InterPro" id="IPR018931">
    <property type="entry name" value="DUF2520"/>
</dbReference>
<dbReference type="RefSeq" id="WP_380803106.1">
    <property type="nucleotide sequence ID" value="NZ_JBHSFZ010000007.1"/>
</dbReference>